<dbReference type="PANTHER" id="PTHR10102:SF0">
    <property type="entry name" value="DNA-DIRECTED RNA POLYMERASE, MITOCHONDRIAL"/>
    <property type="match status" value="1"/>
</dbReference>
<evidence type="ECO:0000259" key="4">
    <source>
        <dbReference type="SMART" id="SM01311"/>
    </source>
</evidence>
<evidence type="ECO:0000256" key="3">
    <source>
        <dbReference type="ARBA" id="ARBA00023163"/>
    </source>
</evidence>
<dbReference type="AlphaFoldDB" id="A0A8J5UIZ4"/>
<dbReference type="GO" id="GO:0006390">
    <property type="term" value="P:mitochondrial transcription"/>
    <property type="evidence" value="ECO:0007669"/>
    <property type="project" value="TreeGrafter"/>
</dbReference>
<keyword evidence="1" id="KW-0808">Transferase</keyword>
<dbReference type="GO" id="GO:0003899">
    <property type="term" value="F:DNA-directed RNA polymerase activity"/>
    <property type="evidence" value="ECO:0007669"/>
    <property type="project" value="InterPro"/>
</dbReference>
<feature type="domain" description="DNA-directed RNA polymerase N-terminal" evidence="4">
    <location>
        <begin position="321"/>
        <end position="607"/>
    </location>
</feature>
<dbReference type="Pfam" id="PF14700">
    <property type="entry name" value="RPOL_N"/>
    <property type="match status" value="1"/>
</dbReference>
<evidence type="ECO:0000313" key="5">
    <source>
        <dbReference type="EMBL" id="KAG7660616.1"/>
    </source>
</evidence>
<proteinExistence type="predicted"/>
<dbReference type="InterPro" id="IPR002092">
    <property type="entry name" value="DNA-dir_Rpol_phage-type"/>
</dbReference>
<evidence type="ECO:0000313" key="6">
    <source>
        <dbReference type="Proteomes" id="UP000694255"/>
    </source>
</evidence>
<dbReference type="GO" id="GO:0034245">
    <property type="term" value="C:mitochondrial DNA-directed RNA polymerase complex"/>
    <property type="evidence" value="ECO:0007669"/>
    <property type="project" value="TreeGrafter"/>
</dbReference>
<keyword evidence="6" id="KW-1185">Reference proteome</keyword>
<evidence type="ECO:0000256" key="1">
    <source>
        <dbReference type="ARBA" id="ARBA00022679"/>
    </source>
</evidence>
<dbReference type="Pfam" id="PF00940">
    <property type="entry name" value="RNA_pol"/>
    <property type="match status" value="1"/>
</dbReference>
<dbReference type="InterPro" id="IPR046950">
    <property type="entry name" value="DNA-dir_Rpol_C_phage-type"/>
</dbReference>
<dbReference type="Proteomes" id="UP000694255">
    <property type="component" value="Unassembled WGS sequence"/>
</dbReference>
<keyword evidence="2" id="KW-0548">Nucleotidyltransferase</keyword>
<dbReference type="GO" id="GO:0001018">
    <property type="term" value="F:mitochondrial promoter sequence-specific DNA binding"/>
    <property type="evidence" value="ECO:0007669"/>
    <property type="project" value="TreeGrafter"/>
</dbReference>
<dbReference type="SMART" id="SM01311">
    <property type="entry name" value="RPOL_N"/>
    <property type="match status" value="1"/>
</dbReference>
<dbReference type="GeneID" id="73472682"/>
<dbReference type="PANTHER" id="PTHR10102">
    <property type="entry name" value="DNA-DIRECTED RNA POLYMERASE, MITOCHONDRIAL"/>
    <property type="match status" value="1"/>
</dbReference>
<dbReference type="RefSeq" id="XP_049260849.1">
    <property type="nucleotide sequence ID" value="XM_049409996.1"/>
</dbReference>
<evidence type="ECO:0000256" key="2">
    <source>
        <dbReference type="ARBA" id="ARBA00022695"/>
    </source>
</evidence>
<comment type="caution">
    <text evidence="5">The sequence shown here is derived from an EMBL/GenBank/DDBJ whole genome shotgun (WGS) entry which is preliminary data.</text>
</comment>
<sequence>MMKRHVLSRIRHRIHPRQLLPHRYVSSSSHGFGFATSSHTIEPLRQIPTTGVSVFDIQREVVERDEPSKPQNEVIQFMSALSSFDMGRIFNSLGKLHKLAFDKILNVNGHKYRLETYYQCLQLTLTFYMKTQSIGSLGLLKQAHTDFNSVSEKSKKYDRMLDDTTMADSIRISILMCILHSYHVAVSSEKTRRFGSLISEYFFKTMKQYDLNIQKISGELKELYLAMVLKELCQKEKIPFFDRLAIPKNDSNVKTSNVPITPYLSEFQTISFENMAKYIVSNKFTWNGKVPRDMKLFDYYNTLSTEDRIRFMRDYTEFNHAKQLNVEEYSDLITTPVSSFQFERRSANSVAQKNPEIINKWIIDTSNHVNTILQTNNPKTDVEKVLCDLKPYLELANPTTLMSVLVSKIFSECSATEDNHAPIFKLRQGMNQVYHRSLMSPLIQDQERRRLYPALSQFNKDRLTHSLTKIFLDHASIPIDKERLELLNSFHESIPKEFMNQRPDGTYPAFIASRHEMHKEFYDYYLIKPHPILLDDLGNLFNESHTSINFPMLCPPKPWTKPDNGGLLLDGGRLVPRNDKLYFQYLRRASFQGELDFVYSSLDKLGSVAWAINPEMFDIFVKAMEFKEGFLKIPPPISPKPGKKATYYEREIYKANTTKRNSLEAAKDVISIYAENGDMFYHAFMLDFRGRCYPMSYFSHVNSDIIRGMLMFWHSKKLGDSGFQWLKYSASSLFGNKGFSMEQAIEFCDENLVEIIDSATDPFGGNKWWTKGDDPFELLACCKEIKKVLEFEKNGGKIEEYECRLPANMDGSCNGLQHYAALGKDEIGAAAVNLLPSETRKDVYVEVMNVVKTRIERDLEDDSLGEEQAGIARNALNILSRKLIKRPVMTKVYGVTTSGARQQIHDEIRSLIDQVKSNPGKWEKSSHSLENIGALKGLSWKVAGYLGKQVLDSISELFVSAASIQDWLVNNGDRLMKSYDLQSVDYIRKNIPSRRSCIFTRPAPYRPIIWTTPIGFPVIQIYRKETLTKSMTELMSITVKSRSVSLIETQKQRNGIAPNFIHSMDAAHMHMTADACFRNGLTFASVHDAFWTHAADVDQMSVLLREEFVKLHSMDLLENMRLSFAEVGKESFQLVWFAKSDNEVLYRELKEIRKKSTKEEYLYKELADLTERGKESNIWKLLEEHKPKLYFKQIGGKYVEYGDPNAGEHRTDGNRYVPVLVPFEPIPVPKKGNLDITKVMDSKFFFA</sequence>
<dbReference type="EMBL" id="JAGSYN010000276">
    <property type="protein sequence ID" value="KAG7660616.1"/>
    <property type="molecule type" value="Genomic_DNA"/>
</dbReference>
<organism evidence="5 6">
    <name type="scientific">[Candida] subhashii</name>
    <dbReference type="NCBI Taxonomy" id="561895"/>
    <lineage>
        <taxon>Eukaryota</taxon>
        <taxon>Fungi</taxon>
        <taxon>Dikarya</taxon>
        <taxon>Ascomycota</taxon>
        <taxon>Saccharomycotina</taxon>
        <taxon>Pichiomycetes</taxon>
        <taxon>Debaryomycetaceae</taxon>
        <taxon>Spathaspora</taxon>
    </lineage>
</organism>
<name>A0A8J5UIZ4_9ASCO</name>
<gene>
    <name evidence="5" type="ORF">J8A68_005882</name>
</gene>
<reference evidence="5 6" key="1">
    <citation type="journal article" date="2021" name="DNA Res.">
        <title>Genome analysis of Candida subhashii reveals its hybrid nature and dual mitochondrial genome conformations.</title>
        <authorList>
            <person name="Mixao V."/>
            <person name="Hegedusova E."/>
            <person name="Saus E."/>
            <person name="Pryszcz L.P."/>
            <person name="Cillingova A."/>
            <person name="Nosek J."/>
            <person name="Gabaldon T."/>
        </authorList>
    </citation>
    <scope>NUCLEOTIDE SEQUENCE [LARGE SCALE GENOMIC DNA]</scope>
    <source>
        <strain evidence="5 6">CBS 10753</strain>
    </source>
</reference>
<accession>A0A8J5UIZ4</accession>
<protein>
    <recommendedName>
        <fullName evidence="4">DNA-directed RNA polymerase N-terminal domain-containing protein</fullName>
    </recommendedName>
</protein>
<dbReference type="OrthoDB" id="276422at2759"/>
<dbReference type="InterPro" id="IPR029262">
    <property type="entry name" value="RPOL_N"/>
</dbReference>
<keyword evidence="3" id="KW-0804">Transcription</keyword>
<dbReference type="PROSITE" id="PS00489">
    <property type="entry name" value="RNA_POL_PHAGE_2"/>
    <property type="match status" value="1"/>
</dbReference>